<comment type="subcellular location">
    <subcellularLocation>
        <location evidence="2">Cytoplasm</location>
    </subcellularLocation>
</comment>
<comment type="catalytic activity">
    <reaction evidence="2">
        <text>L-homoserine + acetyl-CoA = O-acetyl-L-homoserine + CoA</text>
        <dbReference type="Rhea" id="RHEA:13701"/>
        <dbReference type="ChEBI" id="CHEBI:57287"/>
        <dbReference type="ChEBI" id="CHEBI:57288"/>
        <dbReference type="ChEBI" id="CHEBI:57476"/>
        <dbReference type="ChEBI" id="CHEBI:57716"/>
        <dbReference type="EC" id="2.3.1.31"/>
    </reaction>
</comment>
<evidence type="ECO:0000256" key="1">
    <source>
        <dbReference type="ARBA" id="ARBA00022679"/>
    </source>
</evidence>
<comment type="caution">
    <text evidence="2">Lacks conserved residue(s) required for the propagation of feature annotation.</text>
</comment>
<feature type="binding site" evidence="2">
    <location>
        <position position="228"/>
    </location>
    <ligand>
        <name>substrate</name>
    </ligand>
</feature>
<dbReference type="PANTHER" id="PTHR32268:SF11">
    <property type="entry name" value="HOMOSERINE O-ACETYLTRANSFERASE"/>
    <property type="match status" value="1"/>
</dbReference>
<dbReference type="EC" id="2.3.1.31" evidence="2"/>
<keyword evidence="2" id="KW-0963">Cytoplasm</keyword>
<dbReference type="InterPro" id="IPR029058">
    <property type="entry name" value="AB_hydrolase_fold"/>
</dbReference>
<dbReference type="Pfam" id="PF00561">
    <property type="entry name" value="Abhydrolase_1"/>
    <property type="match status" value="1"/>
</dbReference>
<comment type="function">
    <text evidence="2">Transfers an acetyl group from acetyl-CoA to L-homoserine, forming acetyl-L-homoserine.</text>
</comment>
<accession>A0A1I6S8G2</accession>
<keyword evidence="2" id="KW-0486">Methionine biosynthesis</keyword>
<feature type="active site" description="Nucleophile" evidence="2 3">
    <location>
        <position position="159"/>
    </location>
</feature>
<dbReference type="PIRSF" id="PIRSF000443">
    <property type="entry name" value="Homoser_Ac_trans"/>
    <property type="match status" value="1"/>
</dbReference>
<comment type="subunit">
    <text evidence="2">Homodimer.</text>
</comment>
<dbReference type="NCBIfam" id="TIGR01392">
    <property type="entry name" value="homoserO_Ac_trn"/>
    <property type="match status" value="1"/>
</dbReference>
<protein>
    <recommendedName>
        <fullName evidence="2">Homoserine O-acetyltransferase</fullName>
        <shortName evidence="2">HAT</shortName>
        <ecNumber evidence="2">2.3.1.31</ecNumber>
    </recommendedName>
    <alternativeName>
        <fullName evidence="2">Homoserine transacetylase</fullName>
        <shortName evidence="2">HTA</shortName>
    </alternativeName>
</protein>
<feature type="binding site" evidence="2">
    <location>
        <position position="355"/>
    </location>
    <ligand>
        <name>substrate</name>
    </ligand>
</feature>
<keyword evidence="2" id="KW-0012">Acyltransferase</keyword>
<feature type="domain" description="AB hydrolase-1" evidence="4">
    <location>
        <begin position="57"/>
        <end position="359"/>
    </location>
</feature>
<feature type="active site" evidence="2 3">
    <location>
        <position position="354"/>
    </location>
</feature>
<reference evidence="6" key="1">
    <citation type="submission" date="2016-10" db="EMBL/GenBank/DDBJ databases">
        <authorList>
            <person name="Varghese N."/>
            <person name="Submissions S."/>
        </authorList>
    </citation>
    <scope>NUCLEOTIDE SEQUENCE [LARGE SCALE GENOMIC DNA]</scope>
    <source>
        <strain evidence="6">DSM 45789</strain>
    </source>
</reference>
<dbReference type="HAMAP" id="MF_00296">
    <property type="entry name" value="MetX_acyltransf"/>
    <property type="match status" value="1"/>
</dbReference>
<proteinExistence type="inferred from homology"/>
<dbReference type="NCBIfam" id="NF001209">
    <property type="entry name" value="PRK00175.1"/>
    <property type="match status" value="1"/>
</dbReference>
<dbReference type="InterPro" id="IPR000073">
    <property type="entry name" value="AB_hydrolase_1"/>
</dbReference>
<dbReference type="UniPathway" id="UPA00051">
    <property type="reaction ID" value="UER00074"/>
</dbReference>
<evidence type="ECO:0000313" key="5">
    <source>
        <dbReference type="EMBL" id="SFS73222.1"/>
    </source>
</evidence>
<keyword evidence="2" id="KW-0028">Amino-acid biosynthesis</keyword>
<dbReference type="GO" id="GO:0005737">
    <property type="term" value="C:cytoplasm"/>
    <property type="evidence" value="ECO:0007669"/>
    <property type="project" value="UniProtKB-SubCell"/>
</dbReference>
<dbReference type="RefSeq" id="WP_091837052.1">
    <property type="nucleotide sequence ID" value="NZ_FPAA01000006.1"/>
</dbReference>
<comment type="similarity">
    <text evidence="2">Belongs to the AB hydrolase superfamily. MetX family.</text>
</comment>
<dbReference type="InterPro" id="IPR008220">
    <property type="entry name" value="HAT_MetX-like"/>
</dbReference>
<feature type="active site" evidence="2 3">
    <location>
        <position position="321"/>
    </location>
</feature>
<sequence length="373" mass="41209">MSFTTKSTGHHRIGVAKGEGSLQRVSIGDVPLDSGVVLPEVEVVVETAGSFSADANNAVLVCHALTGDAHAVGNEEKPGWWRGLIGPQGYINTEKWFVITMNVLGGCNGTTGPTSINPQTGKHYRSDFPYVSIRDMVRVQKRCLDVLGISYLHAIIGGSMGGMMVLEWGLLFPECVGRLVPIATASSLTPTAIAYNDIGRQAIVSDPDFKQGNYDYAQPPTKGLAIARMMGMITYRTNSLFEKRFSRALQAGVQEGEDSVFQIESYLRYQGRKLAERFDANSYLRLLKAMDTHDLGWGRGGVTKALRQLQCPVLVIGFQEDILFPIDQQRQLYQHIQHVHPSNQFLEMTSEYGHDAFLIEFDEWGSATRDFLG</sequence>
<evidence type="ECO:0000259" key="4">
    <source>
        <dbReference type="Pfam" id="PF00561"/>
    </source>
</evidence>
<dbReference type="GO" id="GO:0009092">
    <property type="term" value="P:homoserine metabolic process"/>
    <property type="evidence" value="ECO:0007669"/>
    <property type="project" value="TreeGrafter"/>
</dbReference>
<dbReference type="SUPFAM" id="SSF53474">
    <property type="entry name" value="alpha/beta-Hydrolases"/>
    <property type="match status" value="1"/>
</dbReference>
<comment type="pathway">
    <text evidence="2">Amino-acid biosynthesis; L-methionine biosynthesis via de novo pathway; O-acetyl-L-homoserine from L-homoserine: step 1/1.</text>
</comment>
<keyword evidence="6" id="KW-1185">Reference proteome</keyword>
<evidence type="ECO:0000313" key="6">
    <source>
        <dbReference type="Proteomes" id="UP000198660"/>
    </source>
</evidence>
<dbReference type="Gene3D" id="3.40.50.1820">
    <property type="entry name" value="alpha/beta hydrolase"/>
    <property type="match status" value="1"/>
</dbReference>
<dbReference type="OrthoDB" id="9800754at2"/>
<dbReference type="GO" id="GO:0004414">
    <property type="term" value="F:homoserine O-acetyltransferase activity"/>
    <property type="evidence" value="ECO:0007669"/>
    <property type="project" value="UniProtKB-UniRule"/>
</dbReference>
<dbReference type="EMBL" id="FPAA01000006">
    <property type="protein sequence ID" value="SFS73222.1"/>
    <property type="molecule type" value="Genomic_DNA"/>
</dbReference>
<dbReference type="Proteomes" id="UP000198660">
    <property type="component" value="Unassembled WGS sequence"/>
</dbReference>
<organism evidence="5 6">
    <name type="scientific">Marininema halotolerans</name>
    <dbReference type="NCBI Taxonomy" id="1155944"/>
    <lineage>
        <taxon>Bacteria</taxon>
        <taxon>Bacillati</taxon>
        <taxon>Bacillota</taxon>
        <taxon>Bacilli</taxon>
        <taxon>Bacillales</taxon>
        <taxon>Thermoactinomycetaceae</taxon>
        <taxon>Marininema</taxon>
    </lineage>
</organism>
<gene>
    <name evidence="2" type="primary">metXA</name>
    <name evidence="5" type="ORF">SAMN05444972_106217</name>
</gene>
<dbReference type="AlphaFoldDB" id="A0A1I6S8G2"/>
<name>A0A1I6S8G2_9BACL</name>
<dbReference type="GO" id="GO:0009086">
    <property type="term" value="P:methionine biosynthetic process"/>
    <property type="evidence" value="ECO:0007669"/>
    <property type="project" value="UniProtKB-UniRule"/>
</dbReference>
<dbReference type="PANTHER" id="PTHR32268">
    <property type="entry name" value="HOMOSERINE O-ACETYLTRANSFERASE"/>
    <property type="match status" value="1"/>
</dbReference>
<evidence type="ECO:0000256" key="2">
    <source>
        <dbReference type="HAMAP-Rule" id="MF_00296"/>
    </source>
</evidence>
<evidence type="ECO:0000256" key="3">
    <source>
        <dbReference type="PIRSR" id="PIRSR000443-1"/>
    </source>
</evidence>
<keyword evidence="1 2" id="KW-0808">Transferase</keyword>